<proteinExistence type="predicted"/>
<protein>
    <recommendedName>
        <fullName evidence="1">Biotin-protein ligase N-terminal domain-containing protein</fullName>
    </recommendedName>
</protein>
<dbReference type="EMBL" id="HBIZ01056803">
    <property type="protein sequence ID" value="CAE0783299.1"/>
    <property type="molecule type" value="Transcribed_RNA"/>
</dbReference>
<organism evidence="2">
    <name type="scientific">Chrysotila carterae</name>
    <name type="common">Marine alga</name>
    <name type="synonym">Syracosphaera carterae</name>
    <dbReference type="NCBI Taxonomy" id="13221"/>
    <lineage>
        <taxon>Eukaryota</taxon>
        <taxon>Haptista</taxon>
        <taxon>Haptophyta</taxon>
        <taxon>Prymnesiophyceae</taxon>
        <taxon>Isochrysidales</taxon>
        <taxon>Isochrysidaceae</taxon>
        <taxon>Chrysotila</taxon>
    </lineage>
</organism>
<dbReference type="InterPro" id="IPR019197">
    <property type="entry name" value="Biotin-prot_ligase_N"/>
</dbReference>
<dbReference type="AlphaFoldDB" id="A0A7S4C193"/>
<feature type="domain" description="Biotin-protein ligase N-terminal" evidence="1">
    <location>
        <begin position="67"/>
        <end position="111"/>
    </location>
</feature>
<reference evidence="2" key="1">
    <citation type="submission" date="2021-01" db="EMBL/GenBank/DDBJ databases">
        <authorList>
            <person name="Corre E."/>
            <person name="Pelletier E."/>
            <person name="Niang G."/>
            <person name="Scheremetjew M."/>
            <person name="Finn R."/>
            <person name="Kale V."/>
            <person name="Holt S."/>
            <person name="Cochrane G."/>
            <person name="Meng A."/>
            <person name="Brown T."/>
            <person name="Cohen L."/>
        </authorList>
    </citation>
    <scope>NUCLEOTIDE SEQUENCE</scope>
    <source>
        <strain evidence="2">CCMP645</strain>
    </source>
</reference>
<dbReference type="Pfam" id="PF09825">
    <property type="entry name" value="BPL_N"/>
    <property type="match status" value="1"/>
</dbReference>
<name>A0A7S4C193_CHRCT</name>
<gene>
    <name evidence="2" type="ORF">PCAR00345_LOCUS36002</name>
</gene>
<evidence type="ECO:0000259" key="1">
    <source>
        <dbReference type="Pfam" id="PF09825"/>
    </source>
</evidence>
<accession>A0A7S4C193</accession>
<dbReference type="SUPFAM" id="SSF52317">
    <property type="entry name" value="Class I glutamine amidotransferase-like"/>
    <property type="match status" value="1"/>
</dbReference>
<dbReference type="InterPro" id="IPR029062">
    <property type="entry name" value="Class_I_gatase-like"/>
</dbReference>
<evidence type="ECO:0000313" key="2">
    <source>
        <dbReference type="EMBL" id="CAE0783299.1"/>
    </source>
</evidence>
<sequence length="259" mass="28037">MDNSGGVLDSDESISIAYLPDPVALELDPDYPSPAVRQRLLHESSMQFRQITCVELLDGILERGKFNILCVPGGFAPHLDARLGVLGADIIRRFVSGGGGYVGICAGAFFGIMLELLPLEARDIDHCGSPSGPCRLLFSPIGQCVLGAESDEVTVRYHNGPLFRPLNSAVYSLATFRTDFRGRSFPMMDSPAAVCGMHGLGLVVLISPHIEDGACERSHAPFRNIFRFCHTCSQASLHSQHSLDAQPTNCLQLLAEHCV</sequence>